<gene>
    <name evidence="2" type="ORF">OL497_25505</name>
</gene>
<feature type="domain" description="SusD-like N-terminal" evidence="1">
    <location>
        <begin position="24"/>
        <end position="211"/>
    </location>
</feature>
<dbReference type="PROSITE" id="PS51257">
    <property type="entry name" value="PROKAR_LIPOPROTEIN"/>
    <property type="match status" value="1"/>
</dbReference>
<dbReference type="InterPro" id="IPR011990">
    <property type="entry name" value="TPR-like_helical_dom_sf"/>
</dbReference>
<dbReference type="Gene3D" id="1.25.40.390">
    <property type="match status" value="1"/>
</dbReference>
<dbReference type="SUPFAM" id="SSF48452">
    <property type="entry name" value="TPR-like"/>
    <property type="match status" value="1"/>
</dbReference>
<sequence length="478" mass="53584">MRYPKSFFLLILMTIAGVLTSCTKYLDVQPEDQFLENQVYSSRVSIRNVLNGIYLNLAKPVLYGENLSSTTLDVLAQYYNTGNSGHPYYTTATYKYTDAATMKRTTDIWNNAYTAILNINLFIANLEAGNKVLSEEEKALMLGEAYGLRAFIAFDMLRLFGPLNAMDAARPVIPYPRTPASKIETLLSAASVVANVLEDLTTAVKLLDKDPVRTNGIKTAGAGEDAFFSMRNRRMNYYAVRALTARVLLYKQDKPAALEAATTLINETSTWFPWSPAALSVAGIPNPDRIFSSEVILGLENAGMYTTQTSNFAASLSTSLLAPLPEVLTAVYENYDNDYRYRTNFSIDRTSTKTDKTFFKYADILDKNAVYRKLQPLIRRSELYYIAIECETDDNKATTLLNTVRLNRGLSPATINGNKKELLTKEYQKEFWGEGQLFYYYKRTNQSAIRNGAAANGTITMTATQYVVPLPLSETSFR</sequence>
<dbReference type="EMBL" id="JAPDNS010000002">
    <property type="protein sequence ID" value="MCW3487280.1"/>
    <property type="molecule type" value="Genomic_DNA"/>
</dbReference>
<name>A0ABT3ITN6_9BACT</name>
<proteinExistence type="predicted"/>
<dbReference type="RefSeq" id="WP_264734090.1">
    <property type="nucleotide sequence ID" value="NZ_JAPDNR010000001.1"/>
</dbReference>
<dbReference type="InterPro" id="IPR033985">
    <property type="entry name" value="SusD-like_N"/>
</dbReference>
<dbReference type="Pfam" id="PF14322">
    <property type="entry name" value="SusD-like_3"/>
    <property type="match status" value="1"/>
</dbReference>
<reference evidence="2 3" key="1">
    <citation type="submission" date="2022-10" db="EMBL/GenBank/DDBJ databases">
        <title>Chitinophaga nivalis PC15 sp. nov., isolated from Pyeongchang county, South Korea.</title>
        <authorList>
            <person name="Trinh H.N."/>
        </authorList>
    </citation>
    <scope>NUCLEOTIDE SEQUENCE [LARGE SCALE GENOMIC DNA]</scope>
    <source>
        <strain evidence="2 3">PC14</strain>
    </source>
</reference>
<comment type="caution">
    <text evidence="2">The sequence shown here is derived from an EMBL/GenBank/DDBJ whole genome shotgun (WGS) entry which is preliminary data.</text>
</comment>
<evidence type="ECO:0000313" key="2">
    <source>
        <dbReference type="EMBL" id="MCW3487280.1"/>
    </source>
</evidence>
<evidence type="ECO:0000313" key="3">
    <source>
        <dbReference type="Proteomes" id="UP001207742"/>
    </source>
</evidence>
<protein>
    <submittedName>
        <fullName evidence="2">RagB/SusD family nutrient uptake outer membrane protein</fullName>
    </submittedName>
</protein>
<organism evidence="2 3">
    <name type="scientific">Chitinophaga nivalis</name>
    <dbReference type="NCBI Taxonomy" id="2991709"/>
    <lineage>
        <taxon>Bacteria</taxon>
        <taxon>Pseudomonadati</taxon>
        <taxon>Bacteroidota</taxon>
        <taxon>Chitinophagia</taxon>
        <taxon>Chitinophagales</taxon>
        <taxon>Chitinophagaceae</taxon>
        <taxon>Chitinophaga</taxon>
    </lineage>
</organism>
<evidence type="ECO:0000259" key="1">
    <source>
        <dbReference type="Pfam" id="PF14322"/>
    </source>
</evidence>
<dbReference type="Proteomes" id="UP001207742">
    <property type="component" value="Unassembled WGS sequence"/>
</dbReference>
<accession>A0ABT3ITN6</accession>
<keyword evidence="3" id="KW-1185">Reference proteome</keyword>